<dbReference type="Proteomes" id="UP001194468">
    <property type="component" value="Unassembled WGS sequence"/>
</dbReference>
<gene>
    <name evidence="1" type="ORF">L210DRAFT_3569125</name>
</gene>
<organism evidence="1 2">
    <name type="scientific">Boletus edulis BED1</name>
    <dbReference type="NCBI Taxonomy" id="1328754"/>
    <lineage>
        <taxon>Eukaryota</taxon>
        <taxon>Fungi</taxon>
        <taxon>Dikarya</taxon>
        <taxon>Basidiomycota</taxon>
        <taxon>Agaricomycotina</taxon>
        <taxon>Agaricomycetes</taxon>
        <taxon>Agaricomycetidae</taxon>
        <taxon>Boletales</taxon>
        <taxon>Boletineae</taxon>
        <taxon>Boletaceae</taxon>
        <taxon>Boletoideae</taxon>
        <taxon>Boletus</taxon>
    </lineage>
</organism>
<comment type="caution">
    <text evidence="1">The sequence shown here is derived from an EMBL/GenBank/DDBJ whole genome shotgun (WGS) entry which is preliminary data.</text>
</comment>
<sequence>MSEKRETAAMVWCVWELINAVVGIINGTRTPIQSRGVVASILNAGAASKVVADSLAFPGDIGVGVIGNGGKYHRAAAVWNGGQWASNQAKNHTEE</sequence>
<reference evidence="1" key="1">
    <citation type="submission" date="2019-10" db="EMBL/GenBank/DDBJ databases">
        <authorList>
            <consortium name="DOE Joint Genome Institute"/>
            <person name="Kuo A."/>
            <person name="Miyauchi S."/>
            <person name="Kiss E."/>
            <person name="Drula E."/>
            <person name="Kohler A."/>
            <person name="Sanchez-Garcia M."/>
            <person name="Andreopoulos B."/>
            <person name="Barry K.W."/>
            <person name="Bonito G."/>
            <person name="Buee M."/>
            <person name="Carver A."/>
            <person name="Chen C."/>
            <person name="Cichocki N."/>
            <person name="Clum A."/>
            <person name="Culley D."/>
            <person name="Crous P.W."/>
            <person name="Fauchery L."/>
            <person name="Girlanda M."/>
            <person name="Hayes R."/>
            <person name="Keri Z."/>
            <person name="LaButti K."/>
            <person name="Lipzen A."/>
            <person name="Lombard V."/>
            <person name="Magnuson J."/>
            <person name="Maillard F."/>
            <person name="Morin E."/>
            <person name="Murat C."/>
            <person name="Nolan M."/>
            <person name="Ohm R."/>
            <person name="Pangilinan J."/>
            <person name="Pereira M."/>
            <person name="Perotto S."/>
            <person name="Peter M."/>
            <person name="Riley R."/>
            <person name="Sitrit Y."/>
            <person name="Stielow B."/>
            <person name="Szollosi G."/>
            <person name="Zifcakova L."/>
            <person name="Stursova M."/>
            <person name="Spatafora J.W."/>
            <person name="Tedersoo L."/>
            <person name="Vaario L.-M."/>
            <person name="Yamada A."/>
            <person name="Yan M."/>
            <person name="Wang P."/>
            <person name="Xu J."/>
            <person name="Bruns T."/>
            <person name="Baldrian P."/>
            <person name="Vilgalys R."/>
            <person name="Henrissat B."/>
            <person name="Grigoriev I.V."/>
            <person name="Hibbett D."/>
            <person name="Nagy L.G."/>
            <person name="Martin F.M."/>
        </authorList>
    </citation>
    <scope>NUCLEOTIDE SEQUENCE</scope>
    <source>
        <strain evidence="1">BED1</strain>
    </source>
</reference>
<keyword evidence="2" id="KW-1185">Reference proteome</keyword>
<dbReference type="EMBL" id="WHUW01000110">
    <property type="protein sequence ID" value="KAF8423934.1"/>
    <property type="molecule type" value="Genomic_DNA"/>
</dbReference>
<reference evidence="1" key="2">
    <citation type="journal article" date="2020" name="Nat. Commun.">
        <title>Large-scale genome sequencing of mycorrhizal fungi provides insights into the early evolution of symbiotic traits.</title>
        <authorList>
            <person name="Miyauchi S."/>
            <person name="Kiss E."/>
            <person name="Kuo A."/>
            <person name="Drula E."/>
            <person name="Kohler A."/>
            <person name="Sanchez-Garcia M."/>
            <person name="Morin E."/>
            <person name="Andreopoulos B."/>
            <person name="Barry K.W."/>
            <person name="Bonito G."/>
            <person name="Buee M."/>
            <person name="Carver A."/>
            <person name="Chen C."/>
            <person name="Cichocki N."/>
            <person name="Clum A."/>
            <person name="Culley D."/>
            <person name="Crous P.W."/>
            <person name="Fauchery L."/>
            <person name="Girlanda M."/>
            <person name="Hayes R.D."/>
            <person name="Keri Z."/>
            <person name="LaButti K."/>
            <person name="Lipzen A."/>
            <person name="Lombard V."/>
            <person name="Magnuson J."/>
            <person name="Maillard F."/>
            <person name="Murat C."/>
            <person name="Nolan M."/>
            <person name="Ohm R.A."/>
            <person name="Pangilinan J."/>
            <person name="Pereira M.F."/>
            <person name="Perotto S."/>
            <person name="Peter M."/>
            <person name="Pfister S."/>
            <person name="Riley R."/>
            <person name="Sitrit Y."/>
            <person name="Stielow J.B."/>
            <person name="Szollosi G."/>
            <person name="Zifcakova L."/>
            <person name="Stursova M."/>
            <person name="Spatafora J.W."/>
            <person name="Tedersoo L."/>
            <person name="Vaario L.M."/>
            <person name="Yamada A."/>
            <person name="Yan M."/>
            <person name="Wang P."/>
            <person name="Xu J."/>
            <person name="Bruns T."/>
            <person name="Baldrian P."/>
            <person name="Vilgalys R."/>
            <person name="Dunand C."/>
            <person name="Henrissat B."/>
            <person name="Grigoriev I.V."/>
            <person name="Hibbett D."/>
            <person name="Nagy L.G."/>
            <person name="Martin F.M."/>
        </authorList>
    </citation>
    <scope>NUCLEOTIDE SEQUENCE</scope>
    <source>
        <strain evidence="1">BED1</strain>
    </source>
</reference>
<proteinExistence type="predicted"/>
<evidence type="ECO:0000313" key="2">
    <source>
        <dbReference type="Proteomes" id="UP001194468"/>
    </source>
</evidence>
<dbReference type="AlphaFoldDB" id="A0AAD4G6X8"/>
<accession>A0AAD4G6X8</accession>
<name>A0AAD4G6X8_BOLED</name>
<evidence type="ECO:0000313" key="1">
    <source>
        <dbReference type="EMBL" id="KAF8423934.1"/>
    </source>
</evidence>
<protein>
    <submittedName>
        <fullName evidence="1">Uncharacterized protein</fullName>
    </submittedName>
</protein>